<evidence type="ECO:0000313" key="1">
    <source>
        <dbReference type="Proteomes" id="UP001732780"/>
    </source>
</evidence>
<reference evidence="2" key="1">
    <citation type="submission" date="2025-08" db="UniProtKB">
        <authorList>
            <consortium name="RefSeq"/>
        </authorList>
    </citation>
    <scope>IDENTIFICATION</scope>
    <source>
        <tissue evidence="2">Blood</tissue>
    </source>
</reference>
<organism evidence="1 2">
    <name type="scientific">Camelus bactrianus</name>
    <name type="common">Bactrian camel</name>
    <dbReference type="NCBI Taxonomy" id="9837"/>
    <lineage>
        <taxon>Eukaryota</taxon>
        <taxon>Metazoa</taxon>
        <taxon>Chordata</taxon>
        <taxon>Craniata</taxon>
        <taxon>Vertebrata</taxon>
        <taxon>Euteleostomi</taxon>
        <taxon>Mammalia</taxon>
        <taxon>Eutheria</taxon>
        <taxon>Laurasiatheria</taxon>
        <taxon>Artiodactyla</taxon>
        <taxon>Tylopoda</taxon>
        <taxon>Camelidae</taxon>
        <taxon>Camelus</taxon>
    </lineage>
</organism>
<gene>
    <name evidence="2" type="primary">LOC141577578</name>
</gene>
<accession>A0AC58QAH0</accession>
<keyword evidence="1" id="KW-1185">Reference proteome</keyword>
<protein>
    <submittedName>
        <fullName evidence="2">Uncharacterized protein LOC141577578</fullName>
    </submittedName>
</protein>
<dbReference type="Proteomes" id="UP001732780">
    <property type="component" value="Chromosome 4"/>
</dbReference>
<sequence length="299" mass="31357">MQKGLTEELGQGKLEDWKAGGEQTREQRNRTTWQSPTLPSAIPGRPLRPVPGCPVRGSPAPGRCRWERRTGTHPAGAWAVDHPARGRWPGRVVLTEDCTAGSDRRPGIRLRGALPCAARLQPPPPRSSHTVALGSTGRGAEPGWGRAGGGGAGPEPPGAAAEGAGRGLRAGGSSSGSAAGSRPTPPRAGPPRCPGPATRSLWGVEVDRSARALGNEPEGRGRNAACKSDWPVTVEASLSDTPVQHCHWSQVATAADILWTCLTLNCSPVPDAINSSPRHGPPLNSLQREEKNKLTEKQL</sequence>
<name>A0AC58QAH0_CAMBA</name>
<evidence type="ECO:0000313" key="2">
    <source>
        <dbReference type="RefSeq" id="XP_074219287.1"/>
    </source>
</evidence>
<proteinExistence type="predicted"/>
<dbReference type="RefSeq" id="XP_074219287.1">
    <property type="nucleotide sequence ID" value="XM_074363186.1"/>
</dbReference>